<evidence type="ECO:0000256" key="2">
    <source>
        <dbReference type="SAM" id="SignalP"/>
    </source>
</evidence>
<dbReference type="EMBL" id="SDMR01000008">
    <property type="protein sequence ID" value="TBT94998.1"/>
    <property type="molecule type" value="Genomic_DNA"/>
</dbReference>
<feature type="compositionally biased region" description="Pro residues" evidence="1">
    <location>
        <begin position="42"/>
        <end position="57"/>
    </location>
</feature>
<gene>
    <name evidence="3" type="ORF">ET996_08310</name>
</gene>
<dbReference type="Proteomes" id="UP000291933">
    <property type="component" value="Unassembled WGS sequence"/>
</dbReference>
<keyword evidence="2" id="KW-0732">Signal</keyword>
<evidence type="ECO:0000313" key="3">
    <source>
        <dbReference type="EMBL" id="TBT94998.1"/>
    </source>
</evidence>
<sequence length="190" mass="19014">MTALAVVGALSGCAPAPTAGPTRSPAASAAGGAASPSLGSPPGTPPTAASPPAPPTTGTPIAAASTGIVIKDPIGPCRETATTIDPPADPQQICVYHRMLIGHTLPRGGSTYLSVLVARLRAGDVLSLAGRPYAVPSVTSIPKRSLPEGLYASEGVQRHLVTCDPASGYTRWSDGQLHANNNLVVTLDPA</sequence>
<feature type="region of interest" description="Disordered" evidence="1">
    <location>
        <begin position="14"/>
        <end position="61"/>
    </location>
</feature>
<name>A0A4Q9KKN3_PROTD</name>
<dbReference type="AlphaFoldDB" id="A0A4Q9KKN3"/>
<dbReference type="RefSeq" id="WP_131172087.1">
    <property type="nucleotide sequence ID" value="NZ_FXTL01000007.1"/>
</dbReference>
<reference evidence="3 4" key="1">
    <citation type="submission" date="2019-01" db="EMBL/GenBank/DDBJ databases">
        <title>Lactibacter flavus gen. nov., sp. nov., a novel bacterium of the family Propionibacteriaceae isolated from raw milk and dairy products.</title>
        <authorList>
            <person name="Huptas C."/>
            <person name="Wenning M."/>
            <person name="Breitenwieser F."/>
            <person name="Doll E."/>
            <person name="Von Neubeck M."/>
            <person name="Busse H.-J."/>
            <person name="Scherer S."/>
        </authorList>
    </citation>
    <scope>NUCLEOTIDE SEQUENCE [LARGE SCALE GENOMIC DNA]</scope>
    <source>
        <strain evidence="3 4">DSM 22130</strain>
    </source>
</reference>
<comment type="caution">
    <text evidence="3">The sequence shown here is derived from an EMBL/GenBank/DDBJ whole genome shotgun (WGS) entry which is preliminary data.</text>
</comment>
<evidence type="ECO:0000313" key="4">
    <source>
        <dbReference type="Proteomes" id="UP000291933"/>
    </source>
</evidence>
<feature type="signal peptide" evidence="2">
    <location>
        <begin position="1"/>
        <end position="19"/>
    </location>
</feature>
<protein>
    <recommendedName>
        <fullName evidence="5">Sortase</fullName>
    </recommendedName>
</protein>
<keyword evidence="4" id="KW-1185">Reference proteome</keyword>
<feature type="chain" id="PRO_5038929762" description="Sortase" evidence="2">
    <location>
        <begin position="20"/>
        <end position="190"/>
    </location>
</feature>
<accession>A0A4Q9KKN3</accession>
<evidence type="ECO:0000256" key="1">
    <source>
        <dbReference type="SAM" id="MobiDB-lite"/>
    </source>
</evidence>
<organism evidence="3 4">
    <name type="scientific">Propioniciclava tarda</name>
    <dbReference type="NCBI Taxonomy" id="433330"/>
    <lineage>
        <taxon>Bacteria</taxon>
        <taxon>Bacillati</taxon>
        <taxon>Actinomycetota</taxon>
        <taxon>Actinomycetes</taxon>
        <taxon>Propionibacteriales</taxon>
        <taxon>Propionibacteriaceae</taxon>
        <taxon>Propioniciclava</taxon>
    </lineage>
</organism>
<evidence type="ECO:0008006" key="5">
    <source>
        <dbReference type="Google" id="ProtNLM"/>
    </source>
</evidence>
<feature type="compositionally biased region" description="Low complexity" evidence="1">
    <location>
        <begin position="14"/>
        <end position="41"/>
    </location>
</feature>
<proteinExistence type="predicted"/>